<feature type="region of interest" description="Disordered" evidence="2">
    <location>
        <begin position="1"/>
        <end position="22"/>
    </location>
</feature>
<feature type="transmembrane region" description="Helical" evidence="3">
    <location>
        <begin position="113"/>
        <end position="136"/>
    </location>
</feature>
<feature type="region of interest" description="Disordered" evidence="2">
    <location>
        <begin position="481"/>
        <end position="515"/>
    </location>
</feature>
<feature type="compositionally biased region" description="Low complexity" evidence="2">
    <location>
        <begin position="497"/>
        <end position="508"/>
    </location>
</feature>
<sequence>MSDLRQPTRLPGDAAGGQSFADPYPYGGPVVSTGRRGSHATMRGQGFSWVLGWTIAGSLLPGTGLLAAGWRRVGGFLLGLSGAGLLALAWLALDGHPLDRLQSLVVDPERLTAITVAIGVIASLWVGSILLTHTQLRRYAALSSGQKMFSGVVVTALVAAVAMPAYQAGRYALIGRDLVDTVFRDSVDAETSTALNDTGEADPWAGTPRVNVLLIGSDAGADRIGIRPDTMIVASTDTHSGNTVLFSLPRNLENVPFPLGTPGNSAWPDGFNCGDECLLNAIWTWAEGPGSGYERFRNPGLAATEDAIEGATGLKIDTYAMLNLKGFAEFVNAIGGLSVNVRERLPIGGDSDPSSPVYHVATGGWIETGEKQHLDGYHALWFARSRWSSDDYSRMQRQRCVIGAFVDQVDPVTVALQFPKLAKAAKHNITTGIPLRDLDAWVELSKRVQGGKVTSLPFTREVVNVAYPDFDKVHRLVERAIGSSERSTPGDSDRPAKPAAPQANPNKAQDVRAVC</sequence>
<keyword evidence="3" id="KW-0812">Transmembrane</keyword>
<name>A0ABS5TSN3_9ACTN</name>
<dbReference type="Proteomes" id="UP001197247">
    <property type="component" value="Unassembled WGS sequence"/>
</dbReference>
<protein>
    <submittedName>
        <fullName evidence="5">LCP family protein</fullName>
    </submittedName>
</protein>
<evidence type="ECO:0000313" key="5">
    <source>
        <dbReference type="EMBL" id="MBT0773821.1"/>
    </source>
</evidence>
<keyword evidence="3" id="KW-0472">Membrane</keyword>
<evidence type="ECO:0000256" key="1">
    <source>
        <dbReference type="ARBA" id="ARBA00006068"/>
    </source>
</evidence>
<dbReference type="Gene3D" id="3.40.630.190">
    <property type="entry name" value="LCP protein"/>
    <property type="match status" value="1"/>
</dbReference>
<dbReference type="PANTHER" id="PTHR33392:SF6">
    <property type="entry name" value="POLYISOPRENYL-TEICHOIC ACID--PEPTIDOGLYCAN TEICHOIC ACID TRANSFERASE TAGU"/>
    <property type="match status" value="1"/>
</dbReference>
<dbReference type="RefSeq" id="WP_214160361.1">
    <property type="nucleotide sequence ID" value="NZ_JAHBAY010000020.1"/>
</dbReference>
<dbReference type="InterPro" id="IPR050922">
    <property type="entry name" value="LytR/CpsA/Psr_CW_biosynth"/>
</dbReference>
<accession>A0ABS5TSN3</accession>
<comment type="caution">
    <text evidence="5">The sequence shown here is derived from an EMBL/GenBank/DDBJ whole genome shotgun (WGS) entry which is preliminary data.</text>
</comment>
<dbReference type="Pfam" id="PF03816">
    <property type="entry name" value="LytR_cpsA_psr"/>
    <property type="match status" value="1"/>
</dbReference>
<comment type="similarity">
    <text evidence="1">Belongs to the LytR/CpsA/Psr (LCP) family.</text>
</comment>
<proteinExistence type="inferred from homology"/>
<dbReference type="PANTHER" id="PTHR33392">
    <property type="entry name" value="POLYISOPRENYL-TEICHOIC ACID--PEPTIDOGLYCAN TEICHOIC ACID TRANSFERASE TAGU"/>
    <property type="match status" value="1"/>
</dbReference>
<organism evidence="5 6">
    <name type="scientific">Kineosporia corallincola</name>
    <dbReference type="NCBI Taxonomy" id="2835133"/>
    <lineage>
        <taxon>Bacteria</taxon>
        <taxon>Bacillati</taxon>
        <taxon>Actinomycetota</taxon>
        <taxon>Actinomycetes</taxon>
        <taxon>Kineosporiales</taxon>
        <taxon>Kineosporiaceae</taxon>
        <taxon>Kineosporia</taxon>
    </lineage>
</organism>
<keyword evidence="3" id="KW-1133">Transmembrane helix</keyword>
<feature type="transmembrane region" description="Helical" evidence="3">
    <location>
        <begin position="46"/>
        <end position="68"/>
    </location>
</feature>
<feature type="transmembrane region" description="Helical" evidence="3">
    <location>
        <begin position="75"/>
        <end position="93"/>
    </location>
</feature>
<evidence type="ECO:0000259" key="4">
    <source>
        <dbReference type="Pfam" id="PF03816"/>
    </source>
</evidence>
<keyword evidence="6" id="KW-1185">Reference proteome</keyword>
<evidence type="ECO:0000256" key="2">
    <source>
        <dbReference type="SAM" id="MobiDB-lite"/>
    </source>
</evidence>
<feature type="transmembrane region" description="Helical" evidence="3">
    <location>
        <begin position="148"/>
        <end position="166"/>
    </location>
</feature>
<feature type="domain" description="Cell envelope-related transcriptional attenuator" evidence="4">
    <location>
        <begin position="227"/>
        <end position="409"/>
    </location>
</feature>
<evidence type="ECO:0000256" key="3">
    <source>
        <dbReference type="SAM" id="Phobius"/>
    </source>
</evidence>
<reference evidence="5 6" key="1">
    <citation type="submission" date="2021-05" db="EMBL/GenBank/DDBJ databases">
        <title>Kineosporia and Streptomyces sp. nov. two new marine actinobacteria isolated from Coral.</title>
        <authorList>
            <person name="Buangrab K."/>
            <person name="Sutthacheep M."/>
            <person name="Yeemin T."/>
            <person name="Harunari E."/>
            <person name="Igarashi Y."/>
            <person name="Kanchanasin P."/>
            <person name="Tanasupawat S."/>
            <person name="Phongsopitanun W."/>
        </authorList>
    </citation>
    <scope>NUCLEOTIDE SEQUENCE [LARGE SCALE GENOMIC DNA]</scope>
    <source>
        <strain evidence="5 6">J2-2</strain>
    </source>
</reference>
<dbReference type="InterPro" id="IPR004474">
    <property type="entry name" value="LytR_CpsA_psr"/>
</dbReference>
<gene>
    <name evidence="5" type="ORF">KIH74_33055</name>
</gene>
<evidence type="ECO:0000313" key="6">
    <source>
        <dbReference type="Proteomes" id="UP001197247"/>
    </source>
</evidence>
<dbReference type="EMBL" id="JAHBAY010000020">
    <property type="protein sequence ID" value="MBT0773821.1"/>
    <property type="molecule type" value="Genomic_DNA"/>
</dbReference>